<accession>A0A6J6DJX5</accession>
<dbReference type="InterPro" id="IPR003509">
    <property type="entry name" value="UPF0102_YraN-like"/>
</dbReference>
<dbReference type="InterPro" id="IPR011335">
    <property type="entry name" value="Restrct_endonuc-II-like"/>
</dbReference>
<reference evidence="1" key="1">
    <citation type="submission" date="2020-05" db="EMBL/GenBank/DDBJ databases">
        <authorList>
            <person name="Chiriac C."/>
            <person name="Salcher M."/>
            <person name="Ghai R."/>
            <person name="Kavagutti S V."/>
        </authorList>
    </citation>
    <scope>NUCLEOTIDE SEQUENCE</scope>
</reference>
<sequence length="89" mass="10103">MLVARNWRCREGEIDLVLTRARLLVFCEVKTRSSNAYGSPAAAVTPAKQARLRKLGMRWIDAHQMRPSTIRFDVACVIGRDVRVIESAF</sequence>
<name>A0A6J6DJX5_9ZZZZ</name>
<dbReference type="PANTHER" id="PTHR34039">
    <property type="entry name" value="UPF0102 PROTEIN YRAN"/>
    <property type="match status" value="1"/>
</dbReference>
<dbReference type="AlphaFoldDB" id="A0A6J6DJX5"/>
<protein>
    <submittedName>
        <fullName evidence="1">Unannotated protein</fullName>
    </submittedName>
</protein>
<dbReference type="InterPro" id="IPR011856">
    <property type="entry name" value="tRNA_endonuc-like_dom_sf"/>
</dbReference>
<organism evidence="1">
    <name type="scientific">freshwater metagenome</name>
    <dbReference type="NCBI Taxonomy" id="449393"/>
    <lineage>
        <taxon>unclassified sequences</taxon>
        <taxon>metagenomes</taxon>
        <taxon>ecological metagenomes</taxon>
    </lineage>
</organism>
<dbReference type="SUPFAM" id="SSF52980">
    <property type="entry name" value="Restriction endonuclease-like"/>
    <property type="match status" value="1"/>
</dbReference>
<dbReference type="EMBL" id="CAEZTR010000002">
    <property type="protein sequence ID" value="CAB4563626.1"/>
    <property type="molecule type" value="Genomic_DNA"/>
</dbReference>
<dbReference type="GO" id="GO:0003676">
    <property type="term" value="F:nucleic acid binding"/>
    <property type="evidence" value="ECO:0007669"/>
    <property type="project" value="InterPro"/>
</dbReference>
<dbReference type="PANTHER" id="PTHR34039:SF1">
    <property type="entry name" value="UPF0102 PROTEIN YRAN"/>
    <property type="match status" value="1"/>
</dbReference>
<proteinExistence type="predicted"/>
<evidence type="ECO:0000313" key="1">
    <source>
        <dbReference type="EMBL" id="CAB4563626.1"/>
    </source>
</evidence>
<dbReference type="Gene3D" id="3.40.1350.10">
    <property type="match status" value="1"/>
</dbReference>
<dbReference type="NCBIfam" id="NF009154">
    <property type="entry name" value="PRK12497.3-3"/>
    <property type="match status" value="1"/>
</dbReference>
<gene>
    <name evidence="1" type="ORF">UFOPK1711_00070</name>
</gene>
<dbReference type="Pfam" id="PF02021">
    <property type="entry name" value="UPF0102"/>
    <property type="match status" value="1"/>
</dbReference>